<dbReference type="EMBL" id="BAABHF010000006">
    <property type="protein sequence ID" value="GAA4481874.1"/>
    <property type="molecule type" value="Genomic_DNA"/>
</dbReference>
<gene>
    <name evidence="1" type="ORF">GCM10023191_001320</name>
</gene>
<reference evidence="2" key="1">
    <citation type="journal article" date="2019" name="Int. J. Syst. Evol. Microbiol.">
        <title>The Global Catalogue of Microorganisms (GCM) 10K type strain sequencing project: providing services to taxonomists for standard genome sequencing and annotation.</title>
        <authorList>
            <consortium name="The Broad Institute Genomics Platform"/>
            <consortium name="The Broad Institute Genome Sequencing Center for Infectious Disease"/>
            <person name="Wu L."/>
            <person name="Ma J."/>
        </authorList>
    </citation>
    <scope>NUCLEOTIDE SEQUENCE [LARGE SCALE GENOMIC DNA]</scope>
    <source>
        <strain evidence="2">JCM 17933</strain>
    </source>
</reference>
<name>A0ABP8P7Z8_9ACTN</name>
<organism evidence="1 2">
    <name type="scientific">Actinoallomurus oryzae</name>
    <dbReference type="NCBI Taxonomy" id="502180"/>
    <lineage>
        <taxon>Bacteria</taxon>
        <taxon>Bacillati</taxon>
        <taxon>Actinomycetota</taxon>
        <taxon>Actinomycetes</taxon>
        <taxon>Streptosporangiales</taxon>
        <taxon>Thermomonosporaceae</taxon>
        <taxon>Actinoallomurus</taxon>
    </lineage>
</organism>
<protein>
    <submittedName>
        <fullName evidence="1">Uncharacterized protein</fullName>
    </submittedName>
</protein>
<comment type="caution">
    <text evidence="1">The sequence shown here is derived from an EMBL/GenBank/DDBJ whole genome shotgun (WGS) entry which is preliminary data.</text>
</comment>
<dbReference type="Proteomes" id="UP001500503">
    <property type="component" value="Unassembled WGS sequence"/>
</dbReference>
<proteinExistence type="predicted"/>
<accession>A0ABP8P7Z8</accession>
<evidence type="ECO:0000313" key="2">
    <source>
        <dbReference type="Proteomes" id="UP001500503"/>
    </source>
</evidence>
<evidence type="ECO:0000313" key="1">
    <source>
        <dbReference type="EMBL" id="GAA4481874.1"/>
    </source>
</evidence>
<sequence>MMIGGGNVDSEYGWCWNDNAPRYAVNFTCLNTAQLPANTDSNTGTYSNGGHFKDTDSFRVDAGCVIKYTDPALNPTWIYPYDTRVEDRRGKANDKWIKLTDEDTINISYQSCTGTPAKYYVNTWGTATGYQDQHCYGDTKDSTDHARCNADGVLYAANNYFFCKISGDRVGTSTIYNHYWLLTDLDSVNSGRDGRSFVSAYYLTGGPNDTQNDSAYYYNGSSWQWIPNC</sequence>
<keyword evidence="2" id="KW-1185">Reference proteome</keyword>